<evidence type="ECO:0000256" key="3">
    <source>
        <dbReference type="ARBA" id="ARBA00022692"/>
    </source>
</evidence>
<comment type="similarity">
    <text evidence="2">Belongs to the L6 tetraspanin family.</text>
</comment>
<evidence type="ECO:0000256" key="5">
    <source>
        <dbReference type="ARBA" id="ARBA00023136"/>
    </source>
</evidence>
<organism evidence="7 8">
    <name type="scientific">Electrophorus electricus</name>
    <name type="common">Electric eel</name>
    <name type="synonym">Gymnotus electricus</name>
    <dbReference type="NCBI Taxonomy" id="8005"/>
    <lineage>
        <taxon>Eukaryota</taxon>
        <taxon>Metazoa</taxon>
        <taxon>Chordata</taxon>
        <taxon>Craniata</taxon>
        <taxon>Vertebrata</taxon>
        <taxon>Euteleostomi</taxon>
        <taxon>Actinopterygii</taxon>
        <taxon>Neopterygii</taxon>
        <taxon>Teleostei</taxon>
        <taxon>Ostariophysi</taxon>
        <taxon>Gymnotiformes</taxon>
        <taxon>Gymnotoidei</taxon>
        <taxon>Gymnotidae</taxon>
        <taxon>Electrophorus</taxon>
    </lineage>
</organism>
<dbReference type="InterPro" id="IPR008661">
    <property type="entry name" value="L6_membrane"/>
</dbReference>
<evidence type="ECO:0000256" key="4">
    <source>
        <dbReference type="ARBA" id="ARBA00022989"/>
    </source>
</evidence>
<dbReference type="PANTHER" id="PTHR14198">
    <property type="entry name" value="TRANSMEMBRANE 4 L6 FAMILY MEMBER 1-RELATED"/>
    <property type="match status" value="1"/>
</dbReference>
<reference evidence="7 8" key="1">
    <citation type="submission" date="2020-05" db="EMBL/GenBank/DDBJ databases">
        <title>Electrophorus electricus (electric eel) genome, fEleEle1, primary haplotype.</title>
        <authorList>
            <person name="Myers G."/>
            <person name="Meyer A."/>
            <person name="Fedrigo O."/>
            <person name="Formenti G."/>
            <person name="Rhie A."/>
            <person name="Tracey A."/>
            <person name="Sims Y."/>
            <person name="Jarvis E.D."/>
        </authorList>
    </citation>
    <scope>NUCLEOTIDE SEQUENCE [LARGE SCALE GENOMIC DNA]</scope>
</reference>
<proteinExistence type="inferred from homology"/>
<dbReference type="Pfam" id="PF05805">
    <property type="entry name" value="L6_membrane"/>
    <property type="match status" value="1"/>
</dbReference>
<keyword evidence="4 6" id="KW-1133">Transmembrane helix</keyword>
<keyword evidence="5 6" id="KW-0472">Membrane</keyword>
<evidence type="ECO:0000256" key="6">
    <source>
        <dbReference type="SAM" id="Phobius"/>
    </source>
</evidence>
<accession>A0AAY5EC84</accession>
<name>A0AAY5EC84_ELEEL</name>
<keyword evidence="8" id="KW-1185">Reference proteome</keyword>
<reference evidence="7" key="2">
    <citation type="submission" date="2025-08" db="UniProtKB">
        <authorList>
            <consortium name="Ensembl"/>
        </authorList>
    </citation>
    <scope>IDENTIFICATION</scope>
</reference>
<dbReference type="Proteomes" id="UP000314983">
    <property type="component" value="Chromosome 15"/>
</dbReference>
<comment type="subcellular location">
    <subcellularLocation>
        <location evidence="1">Membrane</location>
        <topology evidence="1">Multi-pass membrane protein</topology>
    </subcellularLocation>
</comment>
<evidence type="ECO:0000256" key="1">
    <source>
        <dbReference type="ARBA" id="ARBA00004141"/>
    </source>
</evidence>
<feature type="transmembrane region" description="Helical" evidence="6">
    <location>
        <begin position="156"/>
        <end position="174"/>
    </location>
</feature>
<evidence type="ECO:0000256" key="2">
    <source>
        <dbReference type="ARBA" id="ARBA00006193"/>
    </source>
</evidence>
<dbReference type="Ensembl" id="ENSEEET00000064650.1">
    <property type="protein sequence ID" value="ENSEEEP00000054535.1"/>
    <property type="gene ID" value="ENSEEEG00000000069.2"/>
</dbReference>
<reference evidence="7" key="3">
    <citation type="submission" date="2025-09" db="UniProtKB">
        <authorList>
            <consortium name="Ensembl"/>
        </authorList>
    </citation>
    <scope>IDENTIFICATION</scope>
</reference>
<protein>
    <submittedName>
        <fullName evidence="7">Uncharacterized protein</fullName>
    </submittedName>
</protein>
<dbReference type="GeneTree" id="ENSGT00940000180215"/>
<keyword evidence="3 6" id="KW-0812">Transmembrane</keyword>
<feature type="transmembrane region" description="Helical" evidence="6">
    <location>
        <begin position="46"/>
        <end position="64"/>
    </location>
</feature>
<evidence type="ECO:0000313" key="8">
    <source>
        <dbReference type="Proteomes" id="UP000314983"/>
    </source>
</evidence>
<dbReference type="PANTHER" id="PTHR14198:SF22">
    <property type="entry name" value="TRANSMEMBRANE 4 L6 FAMILY MEMBER 19"/>
    <property type="match status" value="1"/>
</dbReference>
<dbReference type="AlphaFoldDB" id="A0AAY5EC84"/>
<dbReference type="GO" id="GO:0016020">
    <property type="term" value="C:membrane"/>
    <property type="evidence" value="ECO:0007669"/>
    <property type="project" value="UniProtKB-SubCell"/>
</dbReference>
<evidence type="ECO:0000313" key="7">
    <source>
        <dbReference type="Ensembl" id="ENSEEEP00000054535.1"/>
    </source>
</evidence>
<feature type="transmembrane region" description="Helical" evidence="6">
    <location>
        <begin position="12"/>
        <end position="34"/>
    </location>
</feature>
<feature type="transmembrane region" description="Helical" evidence="6">
    <location>
        <begin position="85"/>
        <end position="105"/>
    </location>
</feature>
<sequence length="218" mass="24259">MYSTRCSRCLGVFMVPVAIVSTLANLLLLFPGMHYHYLLEDHVTSQAKWCTGIWISGFVAIVKIRMHRVDMCCMTLMTCLFSQMLFRVLNLCVAGLAAAICFIVSNTGLVNGPLCVSNTCVCARAHTCMVFVVCSETSYLFEPERWASACDEPQGVVMWNIVLFLTIMAAIQQLQAVKVKRIISNTAFNGVPHFSLGCSCLKNAVCKGFRKFLIRECE</sequence>